<dbReference type="AlphaFoldDB" id="A0A9P8AY22"/>
<reference evidence="1" key="1">
    <citation type="submission" date="2020-11" db="EMBL/GenBank/DDBJ databases">
        <title>Adaptations for nitrogen fixation in a non-lichenized fungal sporocarp promotes dispersal by wood-feeding termites.</title>
        <authorList>
            <consortium name="DOE Joint Genome Institute"/>
            <person name="Koch R.A."/>
            <person name="Yoon G."/>
            <person name="Arayal U."/>
            <person name="Lail K."/>
            <person name="Amirebrahimi M."/>
            <person name="Labutti K."/>
            <person name="Lipzen A."/>
            <person name="Riley R."/>
            <person name="Barry K."/>
            <person name="Henrissat B."/>
            <person name="Grigoriev I.V."/>
            <person name="Herr J.R."/>
            <person name="Aime M.C."/>
        </authorList>
    </citation>
    <scope>NUCLEOTIDE SEQUENCE</scope>
    <source>
        <strain evidence="1">MCA 3950</strain>
    </source>
</reference>
<name>A0A9P8AY22_9AGAR</name>
<proteinExistence type="predicted"/>
<keyword evidence="2" id="KW-1185">Reference proteome</keyword>
<organism evidence="1 2">
    <name type="scientific">Guyanagaster necrorhizus</name>
    <dbReference type="NCBI Taxonomy" id="856835"/>
    <lineage>
        <taxon>Eukaryota</taxon>
        <taxon>Fungi</taxon>
        <taxon>Dikarya</taxon>
        <taxon>Basidiomycota</taxon>
        <taxon>Agaricomycotina</taxon>
        <taxon>Agaricomycetes</taxon>
        <taxon>Agaricomycetidae</taxon>
        <taxon>Agaricales</taxon>
        <taxon>Marasmiineae</taxon>
        <taxon>Physalacriaceae</taxon>
        <taxon>Guyanagaster</taxon>
    </lineage>
</organism>
<dbReference type="GeneID" id="66102594"/>
<accession>A0A9P8AY22</accession>
<dbReference type="EMBL" id="MU250524">
    <property type="protein sequence ID" value="KAG7451806.1"/>
    <property type="molecule type" value="Genomic_DNA"/>
</dbReference>
<comment type="caution">
    <text evidence="1">The sequence shown here is derived from an EMBL/GenBank/DDBJ whole genome shotgun (WGS) entry which is preliminary data.</text>
</comment>
<evidence type="ECO:0000313" key="2">
    <source>
        <dbReference type="Proteomes" id="UP000812287"/>
    </source>
</evidence>
<protein>
    <submittedName>
        <fullName evidence="1">Uncharacterized protein</fullName>
    </submittedName>
</protein>
<dbReference type="Proteomes" id="UP000812287">
    <property type="component" value="Unassembled WGS sequence"/>
</dbReference>
<dbReference type="RefSeq" id="XP_043045306.1">
    <property type="nucleotide sequence ID" value="XM_043180298.1"/>
</dbReference>
<evidence type="ECO:0000313" key="1">
    <source>
        <dbReference type="EMBL" id="KAG7451806.1"/>
    </source>
</evidence>
<gene>
    <name evidence="1" type="ORF">BT62DRAFT_266193</name>
</gene>
<sequence length="51" mass="6031">MTRIITESLMNKIKRSLLSTLFVGKSIELALYKLALYKKGGNFDWHREIRF</sequence>